<dbReference type="InterPro" id="IPR036758">
    <property type="entry name" value="At5g01610-like"/>
</dbReference>
<dbReference type="EMBL" id="AGNK02004052">
    <property type="status" value="NOT_ANNOTATED_CDS"/>
    <property type="molecule type" value="Genomic_DNA"/>
</dbReference>
<evidence type="ECO:0000313" key="2">
    <source>
        <dbReference type="EnsemblPlants" id="KQK96220"/>
    </source>
</evidence>
<protein>
    <submittedName>
        <fullName evidence="2">Uncharacterized protein</fullName>
    </submittedName>
</protein>
<reference evidence="2" key="2">
    <citation type="submission" date="2018-08" db="UniProtKB">
        <authorList>
            <consortium name="EnsemblPlants"/>
        </authorList>
    </citation>
    <scope>IDENTIFICATION</scope>
    <source>
        <strain evidence="2">Yugu1</strain>
    </source>
</reference>
<dbReference type="Pfam" id="PF04398">
    <property type="entry name" value="DUF538"/>
    <property type="match status" value="1"/>
</dbReference>
<dbReference type="eggNOG" id="ENOG502R3FI">
    <property type="taxonomic scope" value="Eukaryota"/>
</dbReference>
<reference evidence="3" key="1">
    <citation type="journal article" date="2012" name="Nat. Biotechnol.">
        <title>Reference genome sequence of the model plant Setaria.</title>
        <authorList>
            <person name="Bennetzen J.L."/>
            <person name="Schmutz J."/>
            <person name="Wang H."/>
            <person name="Percifield R."/>
            <person name="Hawkins J."/>
            <person name="Pontaroli A.C."/>
            <person name="Estep M."/>
            <person name="Feng L."/>
            <person name="Vaughn J.N."/>
            <person name="Grimwood J."/>
            <person name="Jenkins J."/>
            <person name="Barry K."/>
            <person name="Lindquist E."/>
            <person name="Hellsten U."/>
            <person name="Deshpande S."/>
            <person name="Wang X."/>
            <person name="Wu X."/>
            <person name="Mitros T."/>
            <person name="Triplett J."/>
            <person name="Yang X."/>
            <person name="Ye C.Y."/>
            <person name="Mauro-Herrera M."/>
            <person name="Wang L."/>
            <person name="Li P."/>
            <person name="Sharma M."/>
            <person name="Sharma R."/>
            <person name="Ronald P.C."/>
            <person name="Panaud O."/>
            <person name="Kellogg E.A."/>
            <person name="Brutnell T.P."/>
            <person name="Doust A.N."/>
            <person name="Tuskan G.A."/>
            <person name="Rokhsar D."/>
            <person name="Devos K.M."/>
        </authorList>
    </citation>
    <scope>NUCLEOTIDE SEQUENCE [LARGE SCALE GENOMIC DNA]</scope>
    <source>
        <strain evidence="3">cv. Yugu1</strain>
    </source>
</reference>
<evidence type="ECO:0000313" key="3">
    <source>
        <dbReference type="Proteomes" id="UP000004995"/>
    </source>
</evidence>
<dbReference type="Gramene" id="KQK96220">
    <property type="protein sequence ID" value="KQK96220"/>
    <property type="gene ID" value="SETIT_012619mg"/>
</dbReference>
<dbReference type="AlphaFoldDB" id="K3YEF6"/>
<evidence type="ECO:0000256" key="1">
    <source>
        <dbReference type="SAM" id="SignalP"/>
    </source>
</evidence>
<dbReference type="SUPFAM" id="SSF141562">
    <property type="entry name" value="At5g01610-like"/>
    <property type="match status" value="1"/>
</dbReference>
<dbReference type="InterPro" id="IPR007493">
    <property type="entry name" value="DUF538"/>
</dbReference>
<dbReference type="OMA" id="ECDFPIT"/>
<dbReference type="HOGENOM" id="CLU_089542_5_0_1"/>
<feature type="signal peptide" evidence="1">
    <location>
        <begin position="1"/>
        <end position="23"/>
    </location>
</feature>
<dbReference type="PANTHER" id="PTHR31676">
    <property type="entry name" value="T31J12.3 PROTEIN-RELATED"/>
    <property type="match status" value="1"/>
</dbReference>
<feature type="chain" id="PRO_5010126749" evidence="1">
    <location>
        <begin position="24"/>
        <end position="134"/>
    </location>
</feature>
<keyword evidence="1" id="KW-0732">Signal</keyword>
<dbReference type="Gene3D" id="2.30.240.10">
    <property type="entry name" value="At5g01610-like"/>
    <property type="match status" value="1"/>
</dbReference>
<name>K3YEF6_SETIT</name>
<keyword evidence="3" id="KW-1185">Reference proteome</keyword>
<dbReference type="PANTHER" id="PTHR31676:SF92">
    <property type="entry name" value="XYLANASE INHIBITOR C-TERMINAL DOMAIN-CONTAINING PROTEIN"/>
    <property type="match status" value="1"/>
</dbReference>
<dbReference type="Proteomes" id="UP000004995">
    <property type="component" value="Unassembled WGS sequence"/>
</dbReference>
<sequence length="134" mass="14442">MDACHFLLIVLVAAILHVAYATAATTSVNLTADAAAMAYDILEKNNLPRGLLPKGVQSYNLNLDGKIEFRFASTVGGVIQAGSIHEVYGVRVQIKFGWLGIRQVDRAGDQLTLQVQQFTQKFPTSAFAVSPSCS</sequence>
<accession>K3YEF6</accession>
<dbReference type="InParanoid" id="K3YEF6"/>
<proteinExistence type="predicted"/>
<organism evidence="2 3">
    <name type="scientific">Setaria italica</name>
    <name type="common">Foxtail millet</name>
    <name type="synonym">Panicum italicum</name>
    <dbReference type="NCBI Taxonomy" id="4555"/>
    <lineage>
        <taxon>Eukaryota</taxon>
        <taxon>Viridiplantae</taxon>
        <taxon>Streptophyta</taxon>
        <taxon>Embryophyta</taxon>
        <taxon>Tracheophyta</taxon>
        <taxon>Spermatophyta</taxon>
        <taxon>Magnoliopsida</taxon>
        <taxon>Liliopsida</taxon>
        <taxon>Poales</taxon>
        <taxon>Poaceae</taxon>
        <taxon>PACMAD clade</taxon>
        <taxon>Panicoideae</taxon>
        <taxon>Panicodae</taxon>
        <taxon>Paniceae</taxon>
        <taxon>Cenchrinae</taxon>
        <taxon>Setaria</taxon>
    </lineage>
</organism>
<dbReference type="EnsemblPlants" id="KQK96220">
    <property type="protein sequence ID" value="KQK96220"/>
    <property type="gene ID" value="SETIT_012619mg"/>
</dbReference>
<dbReference type="STRING" id="4555.K3YEF6"/>